<gene>
    <name evidence="8" type="ORF">TGP89_282220</name>
</gene>
<feature type="compositionally biased region" description="Polar residues" evidence="6">
    <location>
        <begin position="483"/>
        <end position="496"/>
    </location>
</feature>
<evidence type="ECO:0000256" key="6">
    <source>
        <dbReference type="SAM" id="MobiDB-lite"/>
    </source>
</evidence>
<accession>A0A086J8Z2</accession>
<evidence type="ECO:0000256" key="4">
    <source>
        <dbReference type="ARBA" id="ARBA00023163"/>
    </source>
</evidence>
<feature type="compositionally biased region" description="Low complexity" evidence="6">
    <location>
        <begin position="145"/>
        <end position="157"/>
    </location>
</feature>
<feature type="region of interest" description="Disordered" evidence="6">
    <location>
        <begin position="1089"/>
        <end position="1110"/>
    </location>
</feature>
<dbReference type="GO" id="GO:0003677">
    <property type="term" value="F:DNA binding"/>
    <property type="evidence" value="ECO:0007669"/>
    <property type="project" value="UniProtKB-KW"/>
</dbReference>
<feature type="compositionally biased region" description="Polar residues" evidence="6">
    <location>
        <begin position="112"/>
        <end position="127"/>
    </location>
</feature>
<dbReference type="VEuPathDB" id="ToxoDB:TGP89_282220"/>
<organism evidence="8 9">
    <name type="scientific">Toxoplasma gondii p89</name>
    <dbReference type="NCBI Taxonomy" id="943119"/>
    <lineage>
        <taxon>Eukaryota</taxon>
        <taxon>Sar</taxon>
        <taxon>Alveolata</taxon>
        <taxon>Apicomplexa</taxon>
        <taxon>Conoidasida</taxon>
        <taxon>Coccidia</taxon>
        <taxon>Eucoccidiorida</taxon>
        <taxon>Eimeriorina</taxon>
        <taxon>Sarcocystidae</taxon>
        <taxon>Toxoplasma</taxon>
    </lineage>
</organism>
<proteinExistence type="predicted"/>
<feature type="region of interest" description="Disordered" evidence="6">
    <location>
        <begin position="819"/>
        <end position="943"/>
    </location>
</feature>
<evidence type="ECO:0000256" key="3">
    <source>
        <dbReference type="ARBA" id="ARBA00023125"/>
    </source>
</evidence>
<evidence type="ECO:0000256" key="1">
    <source>
        <dbReference type="ARBA" id="ARBA00004123"/>
    </source>
</evidence>
<evidence type="ECO:0000313" key="9">
    <source>
        <dbReference type="Proteomes" id="UP000028828"/>
    </source>
</evidence>
<feature type="domain" description="AP2/ERF" evidence="7">
    <location>
        <begin position="766"/>
        <end position="815"/>
    </location>
</feature>
<evidence type="ECO:0000256" key="5">
    <source>
        <dbReference type="ARBA" id="ARBA00023242"/>
    </source>
</evidence>
<feature type="region of interest" description="Disordered" evidence="6">
    <location>
        <begin position="660"/>
        <end position="758"/>
    </location>
</feature>
<feature type="compositionally biased region" description="Acidic residues" evidence="6">
    <location>
        <begin position="1100"/>
        <end position="1110"/>
    </location>
</feature>
<keyword evidence="4" id="KW-0804">Transcription</keyword>
<feature type="region of interest" description="Disordered" evidence="6">
    <location>
        <begin position="303"/>
        <end position="334"/>
    </location>
</feature>
<dbReference type="Proteomes" id="UP000028828">
    <property type="component" value="Unassembled WGS sequence"/>
</dbReference>
<feature type="region of interest" description="Disordered" evidence="6">
    <location>
        <begin position="75"/>
        <end position="163"/>
    </location>
</feature>
<feature type="compositionally biased region" description="Basic and acidic residues" evidence="6">
    <location>
        <begin position="102"/>
        <end position="111"/>
    </location>
</feature>
<keyword evidence="5" id="KW-0539">Nucleus</keyword>
<reference evidence="8 9" key="1">
    <citation type="submission" date="2014-03" db="EMBL/GenBank/DDBJ databases">
        <authorList>
            <person name="Sibley D."/>
            <person name="Venepally P."/>
            <person name="Karamycheva S."/>
            <person name="Hadjithomas M."/>
            <person name="Khan A."/>
            <person name="Brunk B."/>
            <person name="Roos D."/>
            <person name="Caler E."/>
            <person name="Lorenzi H."/>
        </authorList>
    </citation>
    <scope>NUCLEOTIDE SEQUENCE [LARGE SCALE GENOMIC DNA]</scope>
    <source>
        <strain evidence="9">p89</strain>
    </source>
</reference>
<evidence type="ECO:0000259" key="7">
    <source>
        <dbReference type="Pfam" id="PF00847"/>
    </source>
</evidence>
<feature type="region of interest" description="Disordered" evidence="6">
    <location>
        <begin position="1197"/>
        <end position="1271"/>
    </location>
</feature>
<keyword evidence="3" id="KW-0238">DNA-binding</keyword>
<name>A0A086J8Z2_TOXGO</name>
<sequence length="1271" mass="137003">MEAEVKQFSGCCGSSISAQSSTHGQYRRGSPRVAGINDDCGLPERLQSQCTEALVWALFEQPRRLAGLLREAINKRPDGSDSHEAFVPSVGRPCHTSGFSDQDAKQPEPENARQTGTETSCCPSGSLSPEEMPSVWKSEANKCVPSGAPSAQPASGSLREETGRGSEVDSCNSACTCSSCAFSLERSVLQLRKAVEMRLLRVDQQADRLADNIVDTYNKLSELAADLDDLADAVKQDDAGSPIYNSTGEGFSTGIHCSGQALSINCVTRASSEYESVARNLDSCQLLPTNSGDQPTLKAAVSSRLSTGSESNGNLTESEAIPGGGRGTCPAGSNGVNPREGALGGSAAGSFCSEKHSRVECSHPEASSSPNAPFHAFLSAPIIPRAATRPRWWRGESQSDHRYELCLKWNQGDEVGPITCVDETACGGHKDAKTDDEGVRFSDGQESDPYHMQNQDFFSLTDVIAPFIRESVSPRRVHEHTGSFDTPSSSSVTMPRQTAGLPRPEGEEYEGAKRSIGTDEDSKGGCSKDDTQRLEVDEGEHLCSLLNGGGGITRWCSFASRRVGDFKSFTSRQEAPFPASIRACEALLSVPGSRHITDSRNPARGVPFCGVDATPWLAAVNTSYAAGIPALMLPQIVRGRSHPTRSRWGEMHDTGRVMGLASRRGAGSPDSQRDGAACAESNPQSGVHLEDGSECEPSVSLQSRDDCEQPWGPSCSEERVRQSLQSQGHSSPAGAQAAQLETKQSAVKGRGPPVGSTTMGATMAFPHVKGVTYNRMKKYWIAQWIENGQSKVKYFSTFKYGDQVAHDLAVEWRMKHSGHCTSRDGRVSQSSSEVGSAIGASGLAHDSSEEPRACDVREFRDPGDLGTAGQGQRPADEDYDHCSVRPPKCASGTTAVRRRGSGRGSWPTRAGHVGGTAPGDRSEEARSPSGAGVSRQLPPHRSNGIVGVSFSRTGNAWLAYIKNRLTKTQLNRYFKVNVYGFRLAKKKAIEARLELEERMRNSNQSGWDSFSDRKSLAVGVYYEDENDSWVACCRHPRTGEGIYKFFPVAECPGGDLEAREKAIDARMDMDDMLGADDQQALTQLTGEVPRRKRKRKMEDEGTEVVQEDEGDATVQIRKRNCQEAPEYVAEAGSDVGAKVMSQAERDQGATGSLGTTHVGGEQRLNGDEVNETSSVHLDPGATDGRDFLRIERDCAGENDSTGIIQPHESGTLEKNDPAEMAVDSSPRGPEDVVVNLKENCQGERERELVDEEEDDRDALTKIHAVEAPSSG</sequence>
<feature type="compositionally biased region" description="Basic and acidic residues" evidence="6">
    <location>
        <begin position="846"/>
        <end position="863"/>
    </location>
</feature>
<dbReference type="OrthoDB" id="330136at2759"/>
<comment type="caution">
    <text evidence="8">The sequence shown here is derived from an EMBL/GenBank/DDBJ whole genome shotgun (WGS) entry which is preliminary data.</text>
</comment>
<dbReference type="EMBL" id="AEYI02002331">
    <property type="protein sequence ID" value="KFG28610.1"/>
    <property type="molecule type" value="Genomic_DNA"/>
</dbReference>
<dbReference type="Pfam" id="PF00847">
    <property type="entry name" value="AP2"/>
    <property type="match status" value="2"/>
</dbReference>
<evidence type="ECO:0000256" key="2">
    <source>
        <dbReference type="ARBA" id="ARBA00023015"/>
    </source>
</evidence>
<feature type="compositionally biased region" description="Polar residues" evidence="6">
    <location>
        <begin position="303"/>
        <end position="317"/>
    </location>
</feature>
<feature type="compositionally biased region" description="Basic and acidic residues" evidence="6">
    <location>
        <begin position="75"/>
        <end position="84"/>
    </location>
</feature>
<comment type="subcellular location">
    <subcellularLocation>
        <location evidence="1">Nucleus</location>
    </subcellularLocation>
</comment>
<dbReference type="AlphaFoldDB" id="A0A086J8Z2"/>
<dbReference type="InterPro" id="IPR001471">
    <property type="entry name" value="AP2/ERF_dom"/>
</dbReference>
<feature type="compositionally biased region" description="Basic and acidic residues" evidence="6">
    <location>
        <begin position="504"/>
        <end position="530"/>
    </location>
</feature>
<feature type="domain" description="AP2/ERF" evidence="7">
    <location>
        <begin position="944"/>
        <end position="997"/>
    </location>
</feature>
<feature type="region of interest" description="Disordered" evidence="6">
    <location>
        <begin position="474"/>
        <end position="530"/>
    </location>
</feature>
<keyword evidence="2" id="KW-0805">Transcription regulation</keyword>
<protein>
    <submittedName>
        <fullName evidence="8">AP2 domain transcription factor AP2VIIa-9</fullName>
    </submittedName>
</protein>
<dbReference type="GO" id="GO:0005634">
    <property type="term" value="C:nucleus"/>
    <property type="evidence" value="ECO:0007669"/>
    <property type="project" value="UniProtKB-SubCell"/>
</dbReference>
<dbReference type="Gene3D" id="1.20.5.2050">
    <property type="match status" value="3"/>
</dbReference>
<evidence type="ECO:0000313" key="8">
    <source>
        <dbReference type="EMBL" id="KFG28610.1"/>
    </source>
</evidence>
<dbReference type="GO" id="GO:0003700">
    <property type="term" value="F:DNA-binding transcription factor activity"/>
    <property type="evidence" value="ECO:0007669"/>
    <property type="project" value="InterPro"/>
</dbReference>
<feature type="region of interest" description="Disordered" evidence="6">
    <location>
        <begin position="1146"/>
        <end position="1165"/>
    </location>
</feature>
<feature type="compositionally biased region" description="Basic and acidic residues" evidence="6">
    <location>
        <begin position="874"/>
        <end position="883"/>
    </location>
</feature>